<dbReference type="Proteomes" id="UP000494106">
    <property type="component" value="Unassembled WGS sequence"/>
</dbReference>
<sequence length="184" mass="19448">MAFKLVVLACMIAATSAGLLPQVSYAAPQQIVHAAPAAYPAQVAYSGPVAYSSPITYSAPITKVVAPLTKVISPVQKVEEYNTHPQYSYAYDVQDSLTGDSKSQQESRDGDVVRGSYSVVDPDGIKRTVEYTADDQNGFNAVVHKEPIGHVAKVAAYSAAPVSYAAAPAYPAAPVAYSSPVYHH</sequence>
<dbReference type="PRINTS" id="PR00947">
    <property type="entry name" value="CUTICLE"/>
</dbReference>
<dbReference type="GO" id="GO:0042302">
    <property type="term" value="F:structural constituent of cuticle"/>
    <property type="evidence" value="ECO:0007669"/>
    <property type="project" value="UniProtKB-UniRule"/>
</dbReference>
<keyword evidence="2 5" id="KW-0732">Signal</keyword>
<feature type="region of interest" description="Disordered" evidence="4">
    <location>
        <begin position="98"/>
        <end position="117"/>
    </location>
</feature>
<feature type="chain" id="PRO_5035745897" description="Cuticle protein" evidence="5">
    <location>
        <begin position="18"/>
        <end position="184"/>
    </location>
</feature>
<feature type="compositionally biased region" description="Basic and acidic residues" evidence="4">
    <location>
        <begin position="103"/>
        <end position="112"/>
    </location>
</feature>
<dbReference type="InterPro" id="IPR000618">
    <property type="entry name" value="Insect_cuticle"/>
</dbReference>
<keyword evidence="1 3" id="KW-0193">Cuticle</keyword>
<dbReference type="OrthoDB" id="10071059at2759"/>
<evidence type="ECO:0000313" key="7">
    <source>
        <dbReference type="Proteomes" id="UP000494106"/>
    </source>
</evidence>
<organism evidence="6 7">
    <name type="scientific">Arctia plantaginis</name>
    <name type="common">Wood tiger moth</name>
    <name type="synonym">Phalaena plantaginis</name>
    <dbReference type="NCBI Taxonomy" id="874455"/>
    <lineage>
        <taxon>Eukaryota</taxon>
        <taxon>Metazoa</taxon>
        <taxon>Ecdysozoa</taxon>
        <taxon>Arthropoda</taxon>
        <taxon>Hexapoda</taxon>
        <taxon>Insecta</taxon>
        <taxon>Pterygota</taxon>
        <taxon>Neoptera</taxon>
        <taxon>Endopterygota</taxon>
        <taxon>Lepidoptera</taxon>
        <taxon>Glossata</taxon>
        <taxon>Ditrysia</taxon>
        <taxon>Noctuoidea</taxon>
        <taxon>Erebidae</taxon>
        <taxon>Arctiinae</taxon>
        <taxon>Arctia</taxon>
    </lineage>
</organism>
<dbReference type="EMBL" id="CADEBC010000479">
    <property type="protein sequence ID" value="CAB3233499.1"/>
    <property type="molecule type" value="Genomic_DNA"/>
</dbReference>
<accession>A0A8S0ZLQ9</accession>
<evidence type="ECO:0000256" key="2">
    <source>
        <dbReference type="ARBA" id="ARBA00022729"/>
    </source>
</evidence>
<evidence type="ECO:0008006" key="8">
    <source>
        <dbReference type="Google" id="ProtNLM"/>
    </source>
</evidence>
<evidence type="ECO:0000256" key="4">
    <source>
        <dbReference type="SAM" id="MobiDB-lite"/>
    </source>
</evidence>
<dbReference type="GO" id="GO:0005615">
    <property type="term" value="C:extracellular space"/>
    <property type="evidence" value="ECO:0007669"/>
    <property type="project" value="TreeGrafter"/>
</dbReference>
<dbReference type="PANTHER" id="PTHR12236">
    <property type="entry name" value="STRUCTURAL CONTITUENT OF CUTICLE"/>
    <property type="match status" value="1"/>
</dbReference>
<dbReference type="PROSITE" id="PS51155">
    <property type="entry name" value="CHIT_BIND_RR_2"/>
    <property type="match status" value="1"/>
</dbReference>
<dbReference type="PANTHER" id="PTHR12236:SF95">
    <property type="entry name" value="CUTICULAR PROTEIN 76BD, ISOFORM C-RELATED"/>
    <property type="match status" value="1"/>
</dbReference>
<dbReference type="PROSITE" id="PS00233">
    <property type="entry name" value="CHIT_BIND_RR_1"/>
    <property type="match status" value="1"/>
</dbReference>
<evidence type="ECO:0000313" key="6">
    <source>
        <dbReference type="EMBL" id="CAB3233499.1"/>
    </source>
</evidence>
<reference evidence="6 7" key="1">
    <citation type="submission" date="2020-04" db="EMBL/GenBank/DDBJ databases">
        <authorList>
            <person name="Wallbank WR R."/>
            <person name="Pardo Diaz C."/>
            <person name="Kozak K."/>
            <person name="Martin S."/>
            <person name="Jiggins C."/>
            <person name="Moest M."/>
            <person name="Warren A I."/>
            <person name="Byers J.R.P. K."/>
            <person name="Montejo-Kovacevich G."/>
            <person name="Yen C E."/>
        </authorList>
    </citation>
    <scope>NUCLEOTIDE SEQUENCE [LARGE SCALE GENOMIC DNA]</scope>
</reference>
<proteinExistence type="predicted"/>
<dbReference type="GO" id="GO:0031012">
    <property type="term" value="C:extracellular matrix"/>
    <property type="evidence" value="ECO:0007669"/>
    <property type="project" value="TreeGrafter"/>
</dbReference>
<feature type="signal peptide" evidence="5">
    <location>
        <begin position="1"/>
        <end position="17"/>
    </location>
</feature>
<dbReference type="InterPro" id="IPR051217">
    <property type="entry name" value="Insect_Cuticle_Struc_Prot"/>
</dbReference>
<evidence type="ECO:0000256" key="1">
    <source>
        <dbReference type="ARBA" id="ARBA00022460"/>
    </source>
</evidence>
<dbReference type="InterPro" id="IPR031311">
    <property type="entry name" value="CHIT_BIND_RR_consensus"/>
</dbReference>
<name>A0A8S0ZLQ9_ARCPL</name>
<dbReference type="AlphaFoldDB" id="A0A8S0ZLQ9"/>
<evidence type="ECO:0000256" key="5">
    <source>
        <dbReference type="SAM" id="SignalP"/>
    </source>
</evidence>
<comment type="caution">
    <text evidence="6">The sequence shown here is derived from an EMBL/GenBank/DDBJ whole genome shotgun (WGS) entry which is preliminary data.</text>
</comment>
<evidence type="ECO:0000256" key="3">
    <source>
        <dbReference type="PROSITE-ProRule" id="PRU00497"/>
    </source>
</evidence>
<protein>
    <recommendedName>
        <fullName evidence="8">Cuticle protein</fullName>
    </recommendedName>
</protein>
<keyword evidence="7" id="KW-1185">Reference proteome</keyword>
<dbReference type="Pfam" id="PF00379">
    <property type="entry name" value="Chitin_bind_4"/>
    <property type="match status" value="1"/>
</dbReference>
<gene>
    <name evidence="6" type="ORF">APLA_LOCUS5297</name>
</gene>